<dbReference type="AlphaFoldDB" id="A0A0F9TAR6"/>
<dbReference type="GO" id="GO:0003677">
    <property type="term" value="F:DNA binding"/>
    <property type="evidence" value="ECO:0007669"/>
    <property type="project" value="InterPro"/>
</dbReference>
<dbReference type="PROSITE" id="PS50943">
    <property type="entry name" value="HTH_CROC1"/>
    <property type="match status" value="1"/>
</dbReference>
<name>A0A0F9TAR6_9ZZZZ</name>
<sequence>MNTPDLVGVLVARYGSLNAASRETKIPLTTLFRLHSGEHKEPTLDTLRKIAAALGQPLHEVVRQLESDAT</sequence>
<proteinExistence type="predicted"/>
<comment type="caution">
    <text evidence="2">The sequence shown here is derived from an EMBL/GenBank/DDBJ whole genome shotgun (WGS) entry which is preliminary data.</text>
</comment>
<dbReference type="EMBL" id="LAZR01001352">
    <property type="protein sequence ID" value="KKN46051.1"/>
    <property type="molecule type" value="Genomic_DNA"/>
</dbReference>
<feature type="domain" description="HTH cro/C1-type" evidence="1">
    <location>
        <begin position="36"/>
        <end position="61"/>
    </location>
</feature>
<dbReference type="InterPro" id="IPR010982">
    <property type="entry name" value="Lambda_DNA-bd_dom_sf"/>
</dbReference>
<gene>
    <name evidence="2" type="ORF">LCGC14_0676700</name>
</gene>
<organism evidence="2">
    <name type="scientific">marine sediment metagenome</name>
    <dbReference type="NCBI Taxonomy" id="412755"/>
    <lineage>
        <taxon>unclassified sequences</taxon>
        <taxon>metagenomes</taxon>
        <taxon>ecological metagenomes</taxon>
    </lineage>
</organism>
<dbReference type="SUPFAM" id="SSF47413">
    <property type="entry name" value="lambda repressor-like DNA-binding domains"/>
    <property type="match status" value="1"/>
</dbReference>
<dbReference type="InterPro" id="IPR001387">
    <property type="entry name" value="Cro/C1-type_HTH"/>
</dbReference>
<accession>A0A0F9TAR6</accession>
<protein>
    <recommendedName>
        <fullName evidence="1">HTH cro/C1-type domain-containing protein</fullName>
    </recommendedName>
</protein>
<reference evidence="2" key="1">
    <citation type="journal article" date="2015" name="Nature">
        <title>Complex archaea that bridge the gap between prokaryotes and eukaryotes.</title>
        <authorList>
            <person name="Spang A."/>
            <person name="Saw J.H."/>
            <person name="Jorgensen S.L."/>
            <person name="Zaremba-Niedzwiedzka K."/>
            <person name="Martijn J."/>
            <person name="Lind A.E."/>
            <person name="van Eijk R."/>
            <person name="Schleper C."/>
            <person name="Guy L."/>
            <person name="Ettema T.J."/>
        </authorList>
    </citation>
    <scope>NUCLEOTIDE SEQUENCE</scope>
</reference>
<evidence type="ECO:0000313" key="2">
    <source>
        <dbReference type="EMBL" id="KKN46051.1"/>
    </source>
</evidence>
<evidence type="ECO:0000259" key="1">
    <source>
        <dbReference type="PROSITE" id="PS50943"/>
    </source>
</evidence>
<dbReference type="Gene3D" id="1.10.260.40">
    <property type="entry name" value="lambda repressor-like DNA-binding domains"/>
    <property type="match status" value="1"/>
</dbReference>